<accession>A0A1J1HQL7</accession>
<evidence type="ECO:0000313" key="1">
    <source>
        <dbReference type="EMBL" id="CRK90333.1"/>
    </source>
</evidence>
<reference evidence="1 2" key="1">
    <citation type="submission" date="2015-04" db="EMBL/GenBank/DDBJ databases">
        <authorList>
            <person name="Syromyatnikov M.Y."/>
            <person name="Popov V.N."/>
        </authorList>
    </citation>
    <scope>NUCLEOTIDE SEQUENCE [LARGE SCALE GENOMIC DNA]</scope>
</reference>
<protein>
    <submittedName>
        <fullName evidence="1">CLUMA_CG004051, isoform A</fullName>
    </submittedName>
</protein>
<keyword evidence="2" id="KW-1185">Reference proteome</keyword>
<sequence>MKLVRSFIQSKSFSITYDMELRHQTAIHEEALHTEVKEIEFHRKAFSRILSSHVFAWLMIDETFATFIHNKTKPIKIDKRRIFVLQTHCGLKC</sequence>
<dbReference type="AlphaFoldDB" id="A0A1J1HQL7"/>
<organism evidence="1 2">
    <name type="scientific">Clunio marinus</name>
    <dbReference type="NCBI Taxonomy" id="568069"/>
    <lineage>
        <taxon>Eukaryota</taxon>
        <taxon>Metazoa</taxon>
        <taxon>Ecdysozoa</taxon>
        <taxon>Arthropoda</taxon>
        <taxon>Hexapoda</taxon>
        <taxon>Insecta</taxon>
        <taxon>Pterygota</taxon>
        <taxon>Neoptera</taxon>
        <taxon>Endopterygota</taxon>
        <taxon>Diptera</taxon>
        <taxon>Nematocera</taxon>
        <taxon>Chironomoidea</taxon>
        <taxon>Chironomidae</taxon>
        <taxon>Clunio</taxon>
    </lineage>
</organism>
<proteinExistence type="predicted"/>
<dbReference type="EMBL" id="CVRI01000018">
    <property type="protein sequence ID" value="CRK90333.1"/>
    <property type="molecule type" value="Genomic_DNA"/>
</dbReference>
<gene>
    <name evidence="1" type="ORF">CLUMA_CG004051</name>
</gene>
<evidence type="ECO:0000313" key="2">
    <source>
        <dbReference type="Proteomes" id="UP000183832"/>
    </source>
</evidence>
<name>A0A1J1HQL7_9DIPT</name>
<dbReference type="Proteomes" id="UP000183832">
    <property type="component" value="Unassembled WGS sequence"/>
</dbReference>